<evidence type="ECO:0000256" key="10">
    <source>
        <dbReference type="SAM" id="Phobius"/>
    </source>
</evidence>
<comment type="catalytic activity">
    <reaction evidence="8">
        <text>Preferential cleavage: Arg-|-Xaa, Lys-|-Xaa.</text>
        <dbReference type="EC" id="3.4.21.4"/>
    </reaction>
</comment>
<evidence type="ECO:0000256" key="3">
    <source>
        <dbReference type="ARBA" id="ARBA00022757"/>
    </source>
</evidence>
<sequence length="298" mass="33455">MIQIIILILLFNCFFTTVVTFKENVSSHENKGLIANGEIYDVEKYPFVVCLVIRTVRKNGKGKAVCTGSLISPLFVLTAAHCTVNVTTSNINVYSGKSHQHVHHIYRHHMFDRKKFLADICLLKLQKPFKNVGHYISLSGHPGEFSNGTILNCVVIGFGITEDNTLPKLKGFMTNSNVTYGPTACKLFNTSDIMDTWNEYLCSKPDIHMVCPGDSGGPMICNGCLYGIASHGYNFKEENKEDIDCGSPDIQTRHLFLYNYRKWITDITNKGNTLIPHYKSYITTIILGSIILLYIVNV</sequence>
<dbReference type="InterPro" id="IPR001254">
    <property type="entry name" value="Trypsin_dom"/>
</dbReference>
<keyword evidence="4" id="KW-0378">Hydrolase</keyword>
<dbReference type="GO" id="GO:0007586">
    <property type="term" value="P:digestion"/>
    <property type="evidence" value="ECO:0007669"/>
    <property type="project" value="UniProtKB-KW"/>
</dbReference>
<dbReference type="OrthoDB" id="6587056at2759"/>
<reference evidence="14" key="1">
    <citation type="submission" date="2010-06" db="EMBL/GenBank/DDBJ databases">
        <authorList>
            <person name="Jiang H."/>
            <person name="Abraham K."/>
            <person name="Ali S."/>
            <person name="Alsbrooks S.L."/>
            <person name="Anim B.N."/>
            <person name="Anosike U.S."/>
            <person name="Attaway T."/>
            <person name="Bandaranaike D.P."/>
            <person name="Battles P.K."/>
            <person name="Bell S.N."/>
            <person name="Bell A.V."/>
            <person name="Beltran B."/>
            <person name="Bickham C."/>
            <person name="Bustamante Y."/>
            <person name="Caleb T."/>
            <person name="Canada A."/>
            <person name="Cardenas V."/>
            <person name="Carter K."/>
            <person name="Chacko J."/>
            <person name="Chandrabose M.N."/>
            <person name="Chavez D."/>
            <person name="Chavez A."/>
            <person name="Chen L."/>
            <person name="Chu H.-S."/>
            <person name="Claassen K.J."/>
            <person name="Cockrell R."/>
            <person name="Collins M."/>
            <person name="Cooper J.A."/>
            <person name="Cree A."/>
            <person name="Curry S.M."/>
            <person name="Da Y."/>
            <person name="Dao M.D."/>
            <person name="Das B."/>
            <person name="Davila M.-L."/>
            <person name="Davy-Carroll L."/>
            <person name="Denson S."/>
            <person name="Dinh H."/>
            <person name="Ebong V.E."/>
            <person name="Edwards J.R."/>
            <person name="Egan A."/>
            <person name="El-Daye J."/>
            <person name="Escobedo L."/>
            <person name="Fernandez S."/>
            <person name="Fernando P.R."/>
            <person name="Flagg N."/>
            <person name="Forbes L.D."/>
            <person name="Fowler R.G."/>
            <person name="Fu Q."/>
            <person name="Gabisi R.A."/>
            <person name="Ganer J."/>
            <person name="Garbino Pronczuk A."/>
            <person name="Garcia R.M."/>
            <person name="Garner T."/>
            <person name="Garrett T.E."/>
            <person name="Gonzalez D.A."/>
            <person name="Hamid H."/>
            <person name="Hawkins E.S."/>
            <person name="Hirani K."/>
            <person name="Hogues M.E."/>
            <person name="Hollins B."/>
            <person name="Hsiao C.-H."/>
            <person name="Jabil R."/>
            <person name="James M.L."/>
            <person name="Jhangiani S.N."/>
            <person name="Johnson B."/>
            <person name="Johnson Q."/>
            <person name="Joshi V."/>
            <person name="Kalu J.B."/>
            <person name="Kam C."/>
            <person name="Kashfia A."/>
            <person name="Keebler J."/>
            <person name="Kisamo H."/>
            <person name="Kovar C.L."/>
            <person name="Lago L.A."/>
            <person name="Lai C.-Y."/>
            <person name="Laidlaw J."/>
            <person name="Lara F."/>
            <person name="Le T.-K."/>
            <person name="Lee S.L."/>
            <person name="Legall F.H."/>
            <person name="Lemon S.J."/>
            <person name="Lewis L.R."/>
            <person name="Li B."/>
            <person name="Liu Y."/>
            <person name="Liu Y.-S."/>
            <person name="Lopez J."/>
            <person name="Lozado R.J."/>
            <person name="Lu J."/>
            <person name="Madu R.C."/>
            <person name="Maheshwari M."/>
            <person name="Maheshwari R."/>
            <person name="Malloy K."/>
            <person name="Martinez E."/>
            <person name="Mathew T."/>
            <person name="Mercado I.C."/>
            <person name="Mercado C."/>
            <person name="Meyer B."/>
            <person name="Montgomery K."/>
            <person name="Morgan M.B."/>
            <person name="Munidasa M."/>
            <person name="Nazareth L.V."/>
            <person name="Nelson J."/>
            <person name="Ng B.M."/>
            <person name="Nguyen N.B."/>
            <person name="Nguyen P.Q."/>
            <person name="Nguyen T."/>
            <person name="Obregon M."/>
            <person name="Okwuonu G.O."/>
            <person name="Onwere C.G."/>
            <person name="Orozco G."/>
            <person name="Parra A."/>
            <person name="Patel S."/>
            <person name="Patil S."/>
            <person name="Perez A."/>
            <person name="Perez Y."/>
            <person name="Pham C."/>
            <person name="Primus E.L."/>
            <person name="Pu L.-L."/>
            <person name="Puazo M."/>
            <person name="Qin X."/>
            <person name="Quiroz J.B."/>
            <person name="Reese J."/>
            <person name="Richards S."/>
            <person name="Rives C.M."/>
            <person name="Robberts R."/>
            <person name="Ruiz S.J."/>
            <person name="Ruiz M.J."/>
            <person name="Santibanez J."/>
            <person name="Schneider B.W."/>
            <person name="Sisson I."/>
            <person name="Smith M."/>
            <person name="Sodergren E."/>
            <person name="Song X.-Z."/>
            <person name="Song B.B."/>
            <person name="Summersgill H."/>
            <person name="Thelus R."/>
            <person name="Thornton R.D."/>
            <person name="Trejos Z.Y."/>
            <person name="Usmani K."/>
            <person name="Vattathil S."/>
            <person name="Villasana D."/>
            <person name="Walker D.L."/>
            <person name="Wang S."/>
            <person name="Wang K."/>
            <person name="White C.S."/>
            <person name="Williams A.C."/>
            <person name="Williamson J."/>
            <person name="Wilson K."/>
            <person name="Woghiren I.O."/>
            <person name="Woodworth J.R."/>
            <person name="Worley K.C."/>
            <person name="Wright R.A."/>
            <person name="Wu W."/>
            <person name="Young L."/>
            <person name="Zhang L."/>
            <person name="Zhang J."/>
            <person name="Zhu Y."/>
            <person name="Muzny D.M."/>
            <person name="Weinstock G."/>
            <person name="Gibbs R.A."/>
        </authorList>
    </citation>
    <scope>NUCLEOTIDE SEQUENCE [LARGE SCALE GENOMIC DNA]</scope>
    <source>
        <strain evidence="14">LSR1</strain>
    </source>
</reference>
<comment type="similarity">
    <text evidence="1">Belongs to the peptidase S1 family.</text>
</comment>
<feature type="transmembrane region" description="Helical" evidence="10">
    <location>
        <begin position="278"/>
        <end position="296"/>
    </location>
</feature>
<dbReference type="Pfam" id="PF00089">
    <property type="entry name" value="Trypsin"/>
    <property type="match status" value="1"/>
</dbReference>
<keyword evidence="6" id="KW-0865">Zymogen</keyword>
<evidence type="ECO:0000313" key="14">
    <source>
        <dbReference type="Proteomes" id="UP000007819"/>
    </source>
</evidence>
<dbReference type="PRINTS" id="PR00722">
    <property type="entry name" value="CHYMOTRYPSIN"/>
</dbReference>
<dbReference type="Gene3D" id="2.40.10.10">
    <property type="entry name" value="Trypsin-like serine proteases"/>
    <property type="match status" value="1"/>
</dbReference>
<evidence type="ECO:0000313" key="13">
    <source>
        <dbReference type="EnsemblMetazoa" id="XP_029346000.1"/>
    </source>
</evidence>
<dbReference type="PROSITE" id="PS50240">
    <property type="entry name" value="TRYPSIN_DOM"/>
    <property type="match status" value="1"/>
</dbReference>
<reference evidence="13" key="2">
    <citation type="submission" date="2022-06" db="UniProtKB">
        <authorList>
            <consortium name="EnsemblMetazoa"/>
        </authorList>
    </citation>
    <scope>IDENTIFICATION</scope>
</reference>
<evidence type="ECO:0000256" key="4">
    <source>
        <dbReference type="ARBA" id="ARBA00022801"/>
    </source>
</evidence>
<dbReference type="InterPro" id="IPR001314">
    <property type="entry name" value="Peptidase_S1A"/>
</dbReference>
<evidence type="ECO:0000256" key="8">
    <source>
        <dbReference type="ARBA" id="ARBA00036320"/>
    </source>
</evidence>
<organism evidence="13 14">
    <name type="scientific">Acyrthosiphon pisum</name>
    <name type="common">Pea aphid</name>
    <dbReference type="NCBI Taxonomy" id="7029"/>
    <lineage>
        <taxon>Eukaryota</taxon>
        <taxon>Metazoa</taxon>
        <taxon>Ecdysozoa</taxon>
        <taxon>Arthropoda</taxon>
        <taxon>Hexapoda</taxon>
        <taxon>Insecta</taxon>
        <taxon>Pterygota</taxon>
        <taxon>Neoptera</taxon>
        <taxon>Paraneoptera</taxon>
        <taxon>Hemiptera</taxon>
        <taxon>Sternorrhyncha</taxon>
        <taxon>Aphidomorpha</taxon>
        <taxon>Aphidoidea</taxon>
        <taxon>Aphididae</taxon>
        <taxon>Macrosiphini</taxon>
        <taxon>Acyrthosiphon</taxon>
    </lineage>
</organism>
<keyword evidence="10" id="KW-0812">Transmembrane</keyword>
<dbReference type="InterPro" id="IPR043504">
    <property type="entry name" value="Peptidase_S1_PA_chymotrypsin"/>
</dbReference>
<dbReference type="EnsemblMetazoa" id="XM_029490140.1">
    <property type="protein sequence ID" value="XP_029346000.1"/>
    <property type="gene ID" value="LOC115032995"/>
</dbReference>
<evidence type="ECO:0000256" key="1">
    <source>
        <dbReference type="ARBA" id="ARBA00007664"/>
    </source>
</evidence>
<dbReference type="PROSITE" id="PS00134">
    <property type="entry name" value="TRYPSIN_HIS"/>
    <property type="match status" value="1"/>
</dbReference>
<keyword evidence="3" id="KW-0222">Digestion</keyword>
<evidence type="ECO:0000256" key="11">
    <source>
        <dbReference type="SAM" id="SignalP"/>
    </source>
</evidence>
<evidence type="ECO:0000259" key="12">
    <source>
        <dbReference type="PROSITE" id="PS50240"/>
    </source>
</evidence>
<dbReference type="GeneID" id="115032995"/>
<dbReference type="Proteomes" id="UP000007819">
    <property type="component" value="Chromosome A2"/>
</dbReference>
<keyword evidence="14" id="KW-1185">Reference proteome</keyword>
<dbReference type="InterPro" id="IPR018114">
    <property type="entry name" value="TRYPSIN_HIS"/>
</dbReference>
<dbReference type="KEGG" id="api:115032995"/>
<keyword evidence="10" id="KW-0472">Membrane</keyword>
<feature type="domain" description="Peptidase S1" evidence="12">
    <location>
        <begin position="34"/>
        <end position="269"/>
    </location>
</feature>
<feature type="chain" id="PRO_5035929711" description="trypsin" evidence="11">
    <location>
        <begin position="21"/>
        <end position="298"/>
    </location>
</feature>
<evidence type="ECO:0000256" key="6">
    <source>
        <dbReference type="ARBA" id="ARBA00023145"/>
    </source>
</evidence>
<name>A0A8R2NRR4_ACYPI</name>
<keyword evidence="5" id="KW-0720">Serine protease</keyword>
<dbReference type="PANTHER" id="PTHR24276">
    <property type="entry name" value="POLYSERASE-RELATED"/>
    <property type="match status" value="1"/>
</dbReference>
<evidence type="ECO:0000256" key="2">
    <source>
        <dbReference type="ARBA" id="ARBA00022670"/>
    </source>
</evidence>
<dbReference type="EC" id="3.4.21.4" evidence="9"/>
<accession>A0A8R2NRR4</accession>
<dbReference type="InterPro" id="IPR009003">
    <property type="entry name" value="Peptidase_S1_PA"/>
</dbReference>
<dbReference type="GO" id="GO:0006508">
    <property type="term" value="P:proteolysis"/>
    <property type="evidence" value="ECO:0007669"/>
    <property type="project" value="UniProtKB-KW"/>
</dbReference>
<proteinExistence type="inferred from homology"/>
<evidence type="ECO:0000256" key="7">
    <source>
        <dbReference type="ARBA" id="ARBA00023157"/>
    </source>
</evidence>
<keyword evidence="7" id="KW-1015">Disulfide bond</keyword>
<protein>
    <recommendedName>
        <fullName evidence="9">trypsin</fullName>
        <ecNumber evidence="9">3.4.21.4</ecNumber>
    </recommendedName>
</protein>
<dbReference type="InterPro" id="IPR050430">
    <property type="entry name" value="Peptidase_S1"/>
</dbReference>
<dbReference type="SUPFAM" id="SSF50494">
    <property type="entry name" value="Trypsin-like serine proteases"/>
    <property type="match status" value="1"/>
</dbReference>
<feature type="signal peptide" evidence="11">
    <location>
        <begin position="1"/>
        <end position="20"/>
    </location>
</feature>
<dbReference type="RefSeq" id="XP_029346000.1">
    <property type="nucleotide sequence ID" value="XM_029490140.1"/>
</dbReference>
<dbReference type="AlphaFoldDB" id="A0A8R2NRR4"/>
<keyword evidence="10" id="KW-1133">Transmembrane helix</keyword>
<dbReference type="SMART" id="SM00020">
    <property type="entry name" value="Tryp_SPc"/>
    <property type="match status" value="1"/>
</dbReference>
<evidence type="ECO:0000256" key="5">
    <source>
        <dbReference type="ARBA" id="ARBA00022825"/>
    </source>
</evidence>
<evidence type="ECO:0000256" key="9">
    <source>
        <dbReference type="ARBA" id="ARBA00038868"/>
    </source>
</evidence>
<keyword evidence="2" id="KW-0645">Protease</keyword>
<keyword evidence="11" id="KW-0732">Signal</keyword>
<dbReference type="PANTHER" id="PTHR24276:SF97">
    <property type="entry name" value="GH13245P2-RELATED"/>
    <property type="match status" value="1"/>
</dbReference>
<dbReference type="GO" id="GO:0004252">
    <property type="term" value="F:serine-type endopeptidase activity"/>
    <property type="evidence" value="ECO:0007669"/>
    <property type="project" value="UniProtKB-EC"/>
</dbReference>